<organism evidence="2 3">
    <name type="scientific">Chitinophaga dinghuensis</name>
    <dbReference type="NCBI Taxonomy" id="1539050"/>
    <lineage>
        <taxon>Bacteria</taxon>
        <taxon>Pseudomonadati</taxon>
        <taxon>Bacteroidota</taxon>
        <taxon>Chitinophagia</taxon>
        <taxon>Chitinophagales</taxon>
        <taxon>Chitinophagaceae</taxon>
        <taxon>Chitinophaga</taxon>
    </lineage>
</organism>
<keyword evidence="1" id="KW-0732">Signal</keyword>
<dbReference type="InterPro" id="IPR045607">
    <property type="entry name" value="DUF6452"/>
</dbReference>
<sequence length="158" mass="17631">MKNIYKLLIAGAFLLGMAACENETKVCDQTLRADLHIGFKHDSAGIVRDTIFRAVTTLALNRDTLLKNSNTGTIYFPLSPVADSSQFLVKIDSLLQGDTITFRYQRTPQFISAGCGFGTTFILDTVLFTSHMIDSVQIITKSVTNSNDTHLYIYYFNE</sequence>
<evidence type="ECO:0008006" key="4">
    <source>
        <dbReference type="Google" id="ProtNLM"/>
    </source>
</evidence>
<gene>
    <name evidence="2" type="ORF">CLV59_110196</name>
</gene>
<dbReference type="PROSITE" id="PS51257">
    <property type="entry name" value="PROKAR_LIPOPROTEIN"/>
    <property type="match status" value="1"/>
</dbReference>
<dbReference type="Pfam" id="PF20050">
    <property type="entry name" value="DUF6452"/>
    <property type="match status" value="1"/>
</dbReference>
<dbReference type="EMBL" id="QLMA01000010">
    <property type="protein sequence ID" value="RAJ75147.1"/>
    <property type="molecule type" value="Genomic_DNA"/>
</dbReference>
<evidence type="ECO:0000313" key="3">
    <source>
        <dbReference type="Proteomes" id="UP000249819"/>
    </source>
</evidence>
<dbReference type="Proteomes" id="UP000249819">
    <property type="component" value="Unassembled WGS sequence"/>
</dbReference>
<name>A0A327VP11_9BACT</name>
<protein>
    <recommendedName>
        <fullName evidence="4">Lipoprotein</fullName>
    </recommendedName>
</protein>
<reference evidence="2 3" key="1">
    <citation type="submission" date="2018-06" db="EMBL/GenBank/DDBJ databases">
        <title>Genomic Encyclopedia of Archaeal and Bacterial Type Strains, Phase II (KMG-II): from individual species to whole genera.</title>
        <authorList>
            <person name="Goeker M."/>
        </authorList>
    </citation>
    <scope>NUCLEOTIDE SEQUENCE [LARGE SCALE GENOMIC DNA]</scope>
    <source>
        <strain evidence="2 3">DSM 29821</strain>
    </source>
</reference>
<accession>A0A327VP11</accession>
<dbReference type="AlphaFoldDB" id="A0A327VP11"/>
<evidence type="ECO:0000256" key="1">
    <source>
        <dbReference type="SAM" id="SignalP"/>
    </source>
</evidence>
<dbReference type="OrthoDB" id="663527at2"/>
<feature type="signal peptide" evidence="1">
    <location>
        <begin position="1"/>
        <end position="18"/>
    </location>
</feature>
<evidence type="ECO:0000313" key="2">
    <source>
        <dbReference type="EMBL" id="RAJ75147.1"/>
    </source>
</evidence>
<keyword evidence="3" id="KW-1185">Reference proteome</keyword>
<proteinExistence type="predicted"/>
<comment type="caution">
    <text evidence="2">The sequence shown here is derived from an EMBL/GenBank/DDBJ whole genome shotgun (WGS) entry which is preliminary data.</text>
</comment>
<dbReference type="RefSeq" id="WP_111595048.1">
    <property type="nucleotide sequence ID" value="NZ_QLMA01000010.1"/>
</dbReference>
<feature type="chain" id="PRO_5016400904" description="Lipoprotein" evidence="1">
    <location>
        <begin position="19"/>
        <end position="158"/>
    </location>
</feature>